<dbReference type="HOGENOM" id="CLU_2614173_0_0_10"/>
<sequence>MQKRVVVTNFFSNFEKKKWETHLFPTDLVFNTCRNGAFFLILSADTIRLSADSLIVFSNFLIVSTGSLIGQVRAVGLF</sequence>
<gene>
    <name evidence="1" type="ORF">HMPREF9332_00896</name>
</gene>
<organism evidence="1 2">
    <name type="scientific">Alloprevotella rava F0323</name>
    <dbReference type="NCBI Taxonomy" id="679199"/>
    <lineage>
        <taxon>Bacteria</taxon>
        <taxon>Pseudomonadati</taxon>
        <taxon>Bacteroidota</taxon>
        <taxon>Bacteroidia</taxon>
        <taxon>Bacteroidales</taxon>
        <taxon>Prevotellaceae</taxon>
        <taxon>Alloprevotella</taxon>
    </lineage>
</organism>
<protein>
    <submittedName>
        <fullName evidence="1">Uncharacterized protein</fullName>
    </submittedName>
</protein>
<dbReference type="EMBL" id="ACZK01000016">
    <property type="protein sequence ID" value="EHG23144.1"/>
    <property type="molecule type" value="Genomic_DNA"/>
</dbReference>
<keyword evidence="2" id="KW-1185">Reference proteome</keyword>
<reference evidence="1 2" key="1">
    <citation type="submission" date="2011-08" db="EMBL/GenBank/DDBJ databases">
        <title>The Genome Sequence of Prevotella sp. oral taxon 302 str. F0323.</title>
        <authorList>
            <consortium name="The Broad Institute Genome Sequencing Platform"/>
            <person name="Earl A."/>
            <person name="Ward D."/>
            <person name="Feldgarden M."/>
            <person name="Gevers D."/>
            <person name="Izard J."/>
            <person name="Blanton J.M."/>
            <person name="Baranova O.V."/>
            <person name="Tanner A.C."/>
            <person name="Dewhirst F.E."/>
            <person name="Young S.K."/>
            <person name="Zeng Q."/>
            <person name="Gargeya S."/>
            <person name="Fitzgerald M."/>
            <person name="Haas B."/>
            <person name="Abouelleil A."/>
            <person name="Alvarado L."/>
            <person name="Arachchi H.M."/>
            <person name="Berlin A."/>
            <person name="Brown A."/>
            <person name="Chapman S.B."/>
            <person name="Chen Z."/>
            <person name="Dunbar C."/>
            <person name="Freedman E."/>
            <person name="Gearin G."/>
            <person name="Gellesch M."/>
            <person name="Goldberg J."/>
            <person name="Griggs A."/>
            <person name="Gujja S."/>
            <person name="Heiman D."/>
            <person name="Howarth C."/>
            <person name="Larson L."/>
            <person name="Lui A."/>
            <person name="MacDonald P.J.P."/>
            <person name="Montmayeur A."/>
            <person name="Murphy C."/>
            <person name="Neiman D."/>
            <person name="Pearson M."/>
            <person name="Priest M."/>
            <person name="Roberts A."/>
            <person name="Saif S."/>
            <person name="Shea T."/>
            <person name="Shenoy N."/>
            <person name="Sisk P."/>
            <person name="Stolte C."/>
            <person name="Sykes S."/>
            <person name="Wortman J."/>
            <person name="Nusbaum C."/>
            <person name="Birren B."/>
        </authorList>
    </citation>
    <scope>NUCLEOTIDE SEQUENCE [LARGE SCALE GENOMIC DNA]</scope>
    <source>
        <strain evidence="1 2">F0323</strain>
    </source>
</reference>
<name>G5GBE5_9BACT</name>
<dbReference type="AlphaFoldDB" id="G5GBE5"/>
<evidence type="ECO:0000313" key="1">
    <source>
        <dbReference type="EMBL" id="EHG23144.1"/>
    </source>
</evidence>
<dbReference type="Proteomes" id="UP000015993">
    <property type="component" value="Unassembled WGS sequence"/>
</dbReference>
<accession>G5GBE5</accession>
<proteinExistence type="predicted"/>
<comment type="caution">
    <text evidence="1">The sequence shown here is derived from an EMBL/GenBank/DDBJ whole genome shotgun (WGS) entry which is preliminary data.</text>
</comment>
<evidence type="ECO:0000313" key="2">
    <source>
        <dbReference type="Proteomes" id="UP000015993"/>
    </source>
</evidence>